<dbReference type="Pfam" id="PF03773">
    <property type="entry name" value="ArsP_1"/>
    <property type="match status" value="1"/>
</dbReference>
<evidence type="ECO:0000256" key="4">
    <source>
        <dbReference type="ARBA" id="ARBA00022692"/>
    </source>
</evidence>
<evidence type="ECO:0000256" key="5">
    <source>
        <dbReference type="ARBA" id="ARBA00022989"/>
    </source>
</evidence>
<dbReference type="EMBL" id="QPMH01000010">
    <property type="protein sequence ID" value="RDD61693.1"/>
    <property type="molecule type" value="Genomic_DNA"/>
</dbReference>
<dbReference type="InterPro" id="IPR052923">
    <property type="entry name" value="UPF0718"/>
</dbReference>
<feature type="transmembrane region" description="Helical" evidence="7">
    <location>
        <begin position="136"/>
        <end position="165"/>
    </location>
</feature>
<evidence type="ECO:0000256" key="6">
    <source>
        <dbReference type="ARBA" id="ARBA00023136"/>
    </source>
</evidence>
<dbReference type="AlphaFoldDB" id="A0A369T8R4"/>
<comment type="similarity">
    <text evidence="2">Belongs to the UPF0718 family.</text>
</comment>
<feature type="transmembrane region" description="Helical" evidence="7">
    <location>
        <begin position="51"/>
        <end position="71"/>
    </location>
</feature>
<comment type="subcellular location">
    <subcellularLocation>
        <location evidence="1">Cell membrane</location>
        <topology evidence="1">Multi-pass membrane protein</topology>
    </subcellularLocation>
</comment>
<keyword evidence="4 7" id="KW-0812">Transmembrane</keyword>
<gene>
    <name evidence="8" type="ORF">DRB17_12250</name>
</gene>
<evidence type="ECO:0000313" key="9">
    <source>
        <dbReference type="Proteomes" id="UP000253941"/>
    </source>
</evidence>
<dbReference type="RefSeq" id="WP_114582495.1">
    <property type="nucleotide sequence ID" value="NZ_QPMH01000010.1"/>
</dbReference>
<dbReference type="GO" id="GO:0005886">
    <property type="term" value="C:plasma membrane"/>
    <property type="evidence" value="ECO:0007669"/>
    <property type="project" value="UniProtKB-SubCell"/>
</dbReference>
<evidence type="ECO:0000256" key="2">
    <source>
        <dbReference type="ARBA" id="ARBA00006386"/>
    </source>
</evidence>
<keyword evidence="9" id="KW-1185">Reference proteome</keyword>
<sequence>MSVTTIQQVSAPFRRIDKAVLGIAGILAAIAAVSVPQAVDSVYFTLESLLGIAPFLLVAVGVAAYTDAAGVDRMIAQAFQGRAVLPMVALAALFGAMSPFCSCGVIPIIGALLAMGMPLPAVMAFWLASPVMDPEMFILTAGGIGTGFAVAKTFAAVGVGLFGGLAMMSLLRLGMFDNPLKGQVSCCGTSSVKGDKPVQWAFWRDEERRGRFGRTVWSNTLFLAKWLTLAFLLESVMLAYLPPEMVGQWVGGDSLFAIPLASVVGAPAYLNGYAAIPTTAALMELGMAPGAAMSFMLAGAVTSIPAAIAVYALVRRPVFFAYLAFGFIGALVSGVGYQVFTG</sequence>
<keyword evidence="3" id="KW-1003">Cell membrane</keyword>
<feature type="transmembrane region" description="Helical" evidence="7">
    <location>
        <begin position="221"/>
        <end position="242"/>
    </location>
</feature>
<comment type="caution">
    <text evidence="8">The sequence shown here is derived from an EMBL/GenBank/DDBJ whole genome shotgun (WGS) entry which is preliminary data.</text>
</comment>
<evidence type="ECO:0000256" key="3">
    <source>
        <dbReference type="ARBA" id="ARBA00022475"/>
    </source>
</evidence>
<dbReference type="PANTHER" id="PTHR34184">
    <property type="entry name" value="UPF0718 PROTEIN YCGR"/>
    <property type="match status" value="1"/>
</dbReference>
<protein>
    <submittedName>
        <fullName evidence="8">Permease</fullName>
    </submittedName>
</protein>
<feature type="transmembrane region" description="Helical" evidence="7">
    <location>
        <begin position="20"/>
        <end position="39"/>
    </location>
</feature>
<accession>A0A369T8R4</accession>
<evidence type="ECO:0000313" key="8">
    <source>
        <dbReference type="EMBL" id="RDD61693.1"/>
    </source>
</evidence>
<keyword evidence="5 7" id="KW-1133">Transmembrane helix</keyword>
<dbReference type="Proteomes" id="UP000253941">
    <property type="component" value="Unassembled WGS sequence"/>
</dbReference>
<feature type="transmembrane region" description="Helical" evidence="7">
    <location>
        <begin position="83"/>
        <end position="116"/>
    </location>
</feature>
<keyword evidence="6 7" id="KW-0472">Membrane</keyword>
<evidence type="ECO:0000256" key="7">
    <source>
        <dbReference type="SAM" id="Phobius"/>
    </source>
</evidence>
<reference evidence="8 9" key="1">
    <citation type="submission" date="2018-07" db="EMBL/GenBank/DDBJ databases">
        <title>Venubactetium sediminum gen. nov., sp. nov., isolated from a marine solar saltern.</title>
        <authorList>
            <person name="Wang S."/>
        </authorList>
    </citation>
    <scope>NUCLEOTIDE SEQUENCE [LARGE SCALE GENOMIC DNA]</scope>
    <source>
        <strain evidence="8 9">WD2A32</strain>
    </source>
</reference>
<name>A0A369T8R4_9PROT</name>
<proteinExistence type="inferred from homology"/>
<feature type="transmembrane region" description="Helical" evidence="7">
    <location>
        <begin position="288"/>
        <end position="313"/>
    </location>
</feature>
<evidence type="ECO:0000256" key="1">
    <source>
        <dbReference type="ARBA" id="ARBA00004651"/>
    </source>
</evidence>
<dbReference type="PANTHER" id="PTHR34184:SF4">
    <property type="entry name" value="UPF0718 PROTEIN YCGR"/>
    <property type="match status" value="1"/>
</dbReference>
<dbReference type="InterPro" id="IPR005524">
    <property type="entry name" value="DUF318"/>
</dbReference>
<organism evidence="8 9">
    <name type="scientific">Ferruginivarius sediminum</name>
    <dbReference type="NCBI Taxonomy" id="2661937"/>
    <lineage>
        <taxon>Bacteria</taxon>
        <taxon>Pseudomonadati</taxon>
        <taxon>Pseudomonadota</taxon>
        <taxon>Alphaproteobacteria</taxon>
        <taxon>Rhodospirillales</taxon>
        <taxon>Rhodospirillaceae</taxon>
        <taxon>Ferruginivarius</taxon>
    </lineage>
</organism>
<feature type="transmembrane region" description="Helical" evidence="7">
    <location>
        <begin position="254"/>
        <end position="276"/>
    </location>
</feature>
<feature type="transmembrane region" description="Helical" evidence="7">
    <location>
        <begin position="319"/>
        <end position="340"/>
    </location>
</feature>